<dbReference type="PROSITE" id="PS51318">
    <property type="entry name" value="TAT"/>
    <property type="match status" value="1"/>
</dbReference>
<accession>A0A0F5LRA5</accession>
<proteinExistence type="inferred from homology"/>
<evidence type="ECO:0000256" key="3">
    <source>
        <dbReference type="ARBA" id="ARBA00022729"/>
    </source>
</evidence>
<organism evidence="8 10">
    <name type="scientific">Devosia limi DSM 17137</name>
    <dbReference type="NCBI Taxonomy" id="1121477"/>
    <lineage>
        <taxon>Bacteria</taxon>
        <taxon>Pseudomonadati</taxon>
        <taxon>Pseudomonadota</taxon>
        <taxon>Alphaproteobacteria</taxon>
        <taxon>Hyphomicrobiales</taxon>
        <taxon>Devosiaceae</taxon>
        <taxon>Devosia</taxon>
    </lineage>
</organism>
<reference evidence="9 11" key="2">
    <citation type="submission" date="2016-11" db="EMBL/GenBank/DDBJ databases">
        <authorList>
            <person name="Jaros S."/>
            <person name="Januszkiewicz K."/>
            <person name="Wedrychowicz H."/>
        </authorList>
    </citation>
    <scope>NUCLEOTIDE SEQUENCE [LARGE SCALE GENOMIC DNA]</scope>
    <source>
        <strain evidence="9 11">DSM 17137</strain>
    </source>
</reference>
<dbReference type="EMBL" id="FQVC01000009">
    <property type="protein sequence ID" value="SHF55133.1"/>
    <property type="molecule type" value="Genomic_DNA"/>
</dbReference>
<protein>
    <submittedName>
        <fullName evidence="8">DSBA oxidoreductase</fullName>
    </submittedName>
    <submittedName>
        <fullName evidence="9">Protein-disulfide isomerase</fullName>
    </submittedName>
</protein>
<dbReference type="Gene3D" id="3.40.30.10">
    <property type="entry name" value="Glutaredoxin"/>
    <property type="match status" value="1"/>
</dbReference>
<keyword evidence="9" id="KW-0413">Isomerase</keyword>
<keyword evidence="6" id="KW-0676">Redox-active center</keyword>
<dbReference type="EMBL" id="LAJF01000068">
    <property type="protein sequence ID" value="KKB84664.1"/>
    <property type="molecule type" value="Genomic_DNA"/>
</dbReference>
<dbReference type="RefSeq" id="WP_046135126.1">
    <property type="nucleotide sequence ID" value="NZ_FQVC01000009.1"/>
</dbReference>
<evidence type="ECO:0000256" key="1">
    <source>
        <dbReference type="ARBA" id="ARBA00003565"/>
    </source>
</evidence>
<evidence type="ECO:0000259" key="7">
    <source>
        <dbReference type="PROSITE" id="PS51352"/>
    </source>
</evidence>
<evidence type="ECO:0000313" key="10">
    <source>
        <dbReference type="Proteomes" id="UP000033608"/>
    </source>
</evidence>
<evidence type="ECO:0000256" key="5">
    <source>
        <dbReference type="ARBA" id="ARBA00023157"/>
    </source>
</evidence>
<sequence>MNPRRLVLAAAIAAVAAFGVGAWIYTRPVPITAAAAVSDLEAGGFVRPHSVVLGKVDAPVTITEFFDPSCEACRAFYPYVTQIMERYPDDVRLVLRYAAFHAGSDEAVKILEAARLQDKFVPVLEALLARQPEWAVHDGPNLDIAWEVAGTAGLNLAKAREDVKRPGMIGVLNADRADIETLGVTQTPTFFVNGKPLSDTSPQQLADTVAREVQSITQ</sequence>
<keyword evidence="10" id="KW-1185">Reference proteome</keyword>
<evidence type="ECO:0000256" key="6">
    <source>
        <dbReference type="ARBA" id="ARBA00023284"/>
    </source>
</evidence>
<dbReference type="PATRIC" id="fig|1121477.3.peg.3050"/>
<keyword evidence="3" id="KW-0732">Signal</keyword>
<dbReference type="InterPro" id="IPR036249">
    <property type="entry name" value="Thioredoxin-like_sf"/>
</dbReference>
<reference evidence="8 10" key="1">
    <citation type="submission" date="2015-03" db="EMBL/GenBank/DDBJ databases">
        <authorList>
            <person name="Hassan Y.I."/>
            <person name="Lepp D."/>
            <person name="Zhou T."/>
        </authorList>
    </citation>
    <scope>NUCLEOTIDE SEQUENCE [LARGE SCALE GENOMIC DNA]</scope>
    <source>
        <strain evidence="8 10">DSM 17137</strain>
    </source>
</reference>
<dbReference type="SUPFAM" id="SSF52833">
    <property type="entry name" value="Thioredoxin-like"/>
    <property type="match status" value="1"/>
</dbReference>
<dbReference type="GO" id="GO:0016491">
    <property type="term" value="F:oxidoreductase activity"/>
    <property type="evidence" value="ECO:0007669"/>
    <property type="project" value="UniProtKB-KW"/>
</dbReference>
<evidence type="ECO:0000313" key="9">
    <source>
        <dbReference type="EMBL" id="SHF55133.1"/>
    </source>
</evidence>
<evidence type="ECO:0000256" key="4">
    <source>
        <dbReference type="ARBA" id="ARBA00023002"/>
    </source>
</evidence>
<dbReference type="Pfam" id="PF13462">
    <property type="entry name" value="Thioredoxin_4"/>
    <property type="match status" value="1"/>
</dbReference>
<dbReference type="Proteomes" id="UP000033608">
    <property type="component" value="Unassembled WGS sequence"/>
</dbReference>
<dbReference type="AlphaFoldDB" id="A0A0F5LRA5"/>
<evidence type="ECO:0000313" key="8">
    <source>
        <dbReference type="EMBL" id="KKB84664.1"/>
    </source>
</evidence>
<dbReference type="InterPro" id="IPR012336">
    <property type="entry name" value="Thioredoxin-like_fold"/>
</dbReference>
<name>A0A0F5LRA5_9HYPH</name>
<evidence type="ECO:0000256" key="2">
    <source>
        <dbReference type="ARBA" id="ARBA00005791"/>
    </source>
</evidence>
<dbReference type="PROSITE" id="PS51352">
    <property type="entry name" value="THIOREDOXIN_2"/>
    <property type="match status" value="1"/>
</dbReference>
<keyword evidence="4" id="KW-0560">Oxidoreductase</keyword>
<comment type="function">
    <text evidence="1">May be required for disulfide bond formation in some proteins.</text>
</comment>
<comment type="similarity">
    <text evidence="2">Belongs to the thioredoxin family. DsbA subfamily.</text>
</comment>
<gene>
    <name evidence="9" type="ORF">SAMN02745223_02954</name>
    <name evidence="8" type="ORF">VW29_09710</name>
</gene>
<dbReference type="InterPro" id="IPR013766">
    <property type="entry name" value="Thioredoxin_domain"/>
</dbReference>
<dbReference type="InterPro" id="IPR006311">
    <property type="entry name" value="TAT_signal"/>
</dbReference>
<evidence type="ECO:0000313" key="11">
    <source>
        <dbReference type="Proteomes" id="UP000184533"/>
    </source>
</evidence>
<keyword evidence="5" id="KW-1015">Disulfide bond</keyword>
<dbReference type="PANTHER" id="PTHR13887:SF14">
    <property type="entry name" value="DISULFIDE BOND FORMATION PROTEIN D"/>
    <property type="match status" value="1"/>
</dbReference>
<dbReference type="PANTHER" id="PTHR13887">
    <property type="entry name" value="GLUTATHIONE S-TRANSFERASE KAPPA"/>
    <property type="match status" value="1"/>
</dbReference>
<feature type="domain" description="Thioredoxin" evidence="7">
    <location>
        <begin position="9"/>
        <end position="214"/>
    </location>
</feature>
<dbReference type="OrthoDB" id="9780340at2"/>
<dbReference type="Proteomes" id="UP000184533">
    <property type="component" value="Unassembled WGS sequence"/>
</dbReference>
<dbReference type="STRING" id="1121477.SAMN02745223_02954"/>
<dbReference type="GO" id="GO:0016853">
    <property type="term" value="F:isomerase activity"/>
    <property type="evidence" value="ECO:0007669"/>
    <property type="project" value="UniProtKB-KW"/>
</dbReference>